<dbReference type="EMBL" id="BAAARB010000019">
    <property type="protein sequence ID" value="GAA2388473.1"/>
    <property type="molecule type" value="Genomic_DNA"/>
</dbReference>
<dbReference type="NCBIfam" id="TIGR03599">
    <property type="entry name" value="YloV"/>
    <property type="match status" value="1"/>
</dbReference>
<dbReference type="PANTHER" id="PTHR33434:SF4">
    <property type="entry name" value="PHOSPHATASE PROTEIN"/>
    <property type="match status" value="1"/>
</dbReference>
<dbReference type="Pfam" id="PF02734">
    <property type="entry name" value="Dak2"/>
    <property type="match status" value="1"/>
</dbReference>
<sequence length="556" mass="57524">MVVRLMTGDSSTAVNPQLIRDWARACADGLEALRPEINDLNVFPIPDSDTGSNMAQTMTGALAVLDDLDGAADLPAVTRTLAEAAVGCARGNSGVILSQVLVGIADAVDLAMAENDHSFNRLCKNGLRLGALAARRAVSEPREGTVLTLLQVAADSAAANVAGSPADLARAVADDCAEALEHTPEQMPELASAGVVDAGARGFLAMADALVLVVTGVANKRRAYRGILTSSVHGTGHETGECGGAGDTDFEVMYLLDGAEGAQIGGLRDRLGQLGDSVVIVGDSSADGERFSVHVHTDDPGAAVEAGIELGRLTDIRISCFALDAIRAAPGANEPPPRFKRAVVVLVTGDGAEQLFAEAGAAVVRADHGVHPATLSKAIRATDSAHVIVMGNGMMSSQDLVQVGAQARSPQRSVVFLPTLSMVQCLSALAVHDPVEEPDVDAFAMAEAAANTRWGSLMHSNTKMMTLAGTCEIGDTLGLIGSDVLVIAPEQRQAATALLDLMLATGGELVTGLAGRDLDERTREAIAEHLHAHYPGIELALYETGQSSHLLQVGVE</sequence>
<dbReference type="PANTHER" id="PTHR33434">
    <property type="entry name" value="DEGV DOMAIN-CONTAINING PROTEIN DR_1986-RELATED"/>
    <property type="match status" value="1"/>
</dbReference>
<gene>
    <name evidence="2" type="ORF">GCM10009855_30770</name>
</gene>
<keyword evidence="3" id="KW-1185">Reference proteome</keyword>
<dbReference type="Pfam" id="PF21645">
    <property type="entry name" value="FakA-like_M"/>
    <property type="match status" value="1"/>
</dbReference>
<dbReference type="InterPro" id="IPR048394">
    <property type="entry name" value="FakA-like_M"/>
</dbReference>
<dbReference type="Proteomes" id="UP001501170">
    <property type="component" value="Unassembled WGS sequence"/>
</dbReference>
<dbReference type="InterPro" id="IPR033470">
    <property type="entry name" value="FakA-like_C"/>
</dbReference>
<accession>A0ABP5UWR9</accession>
<comment type="caution">
    <text evidence="2">The sequence shown here is derived from an EMBL/GenBank/DDBJ whole genome shotgun (WGS) entry which is preliminary data.</text>
</comment>
<name>A0ABP5UWR9_9ACTN</name>
<dbReference type="SUPFAM" id="SSF101473">
    <property type="entry name" value="DhaL-like"/>
    <property type="match status" value="1"/>
</dbReference>
<evidence type="ECO:0000313" key="2">
    <source>
        <dbReference type="EMBL" id="GAA2388473.1"/>
    </source>
</evidence>
<reference evidence="3" key="1">
    <citation type="journal article" date="2019" name="Int. J. Syst. Evol. Microbiol.">
        <title>The Global Catalogue of Microorganisms (GCM) 10K type strain sequencing project: providing services to taxonomists for standard genome sequencing and annotation.</title>
        <authorList>
            <consortium name="The Broad Institute Genomics Platform"/>
            <consortium name="The Broad Institute Genome Sequencing Center for Infectious Disease"/>
            <person name="Wu L."/>
            <person name="Ma J."/>
        </authorList>
    </citation>
    <scope>NUCLEOTIDE SEQUENCE [LARGE SCALE GENOMIC DNA]</scope>
    <source>
        <strain evidence="3">JCM 16227</strain>
    </source>
</reference>
<dbReference type="InterPro" id="IPR036117">
    <property type="entry name" value="DhaL_dom_sf"/>
</dbReference>
<evidence type="ECO:0000313" key="3">
    <source>
        <dbReference type="Proteomes" id="UP001501170"/>
    </source>
</evidence>
<dbReference type="SMART" id="SM01121">
    <property type="entry name" value="Dak1_2"/>
    <property type="match status" value="1"/>
</dbReference>
<protein>
    <submittedName>
        <fullName evidence="2">DAK2 domain-containing protein</fullName>
    </submittedName>
</protein>
<dbReference type="SMART" id="SM01120">
    <property type="entry name" value="Dak2"/>
    <property type="match status" value="1"/>
</dbReference>
<dbReference type="InterPro" id="IPR050270">
    <property type="entry name" value="DegV_domain_contain"/>
</dbReference>
<dbReference type="Gene3D" id="1.25.40.340">
    <property type="match status" value="1"/>
</dbReference>
<feature type="domain" description="DhaL" evidence="1">
    <location>
        <begin position="17"/>
        <end position="212"/>
    </location>
</feature>
<dbReference type="InterPro" id="IPR004007">
    <property type="entry name" value="DhaL_dom"/>
</dbReference>
<evidence type="ECO:0000259" key="1">
    <source>
        <dbReference type="PROSITE" id="PS51480"/>
    </source>
</evidence>
<organism evidence="2 3">
    <name type="scientific">Gordonia cholesterolivorans</name>
    <dbReference type="NCBI Taxonomy" id="559625"/>
    <lineage>
        <taxon>Bacteria</taxon>
        <taxon>Bacillati</taxon>
        <taxon>Actinomycetota</taxon>
        <taxon>Actinomycetes</taxon>
        <taxon>Mycobacteriales</taxon>
        <taxon>Gordoniaceae</taxon>
        <taxon>Gordonia</taxon>
    </lineage>
</organism>
<dbReference type="Pfam" id="PF13684">
    <property type="entry name" value="FakA-like_C"/>
    <property type="match status" value="1"/>
</dbReference>
<dbReference type="InterPro" id="IPR019986">
    <property type="entry name" value="YloV-like"/>
</dbReference>
<proteinExistence type="predicted"/>
<dbReference type="PROSITE" id="PS51480">
    <property type="entry name" value="DHAL"/>
    <property type="match status" value="1"/>
</dbReference>